<evidence type="ECO:0000313" key="1">
    <source>
        <dbReference type="EMBL" id="ETO28337.1"/>
    </source>
</evidence>
<sequence>MEEGWNRLNAKGDWICDYMQPKNTNTYTFRCVGVEDVPVFNLIALFYEMDLIHTWLPFCQESMELGQLAMYCKQGYVRISLYWPLHDRECLLYGYGVDDLDNGNILIFFDSRESDEVDIPKPQVCLFVCLFVNNKKKENIKTY</sequence>
<proteinExistence type="predicted"/>
<comment type="caution">
    <text evidence="1">The sequence shown here is derived from an EMBL/GenBank/DDBJ whole genome shotgun (WGS) entry which is preliminary data.</text>
</comment>
<reference evidence="1 2" key="1">
    <citation type="journal article" date="2013" name="Curr. Biol.">
        <title>The Genome of the Foraminiferan Reticulomyxa filosa.</title>
        <authorList>
            <person name="Glockner G."/>
            <person name="Hulsmann N."/>
            <person name="Schleicher M."/>
            <person name="Noegel A.A."/>
            <person name="Eichinger L."/>
            <person name="Gallinger C."/>
            <person name="Pawlowski J."/>
            <person name="Sierra R."/>
            <person name="Euteneuer U."/>
            <person name="Pillet L."/>
            <person name="Moustafa A."/>
            <person name="Platzer M."/>
            <person name="Groth M."/>
            <person name="Szafranski K."/>
            <person name="Schliwa M."/>
        </authorList>
    </citation>
    <scope>NUCLEOTIDE SEQUENCE [LARGE SCALE GENOMIC DNA]</scope>
</reference>
<evidence type="ECO:0000313" key="2">
    <source>
        <dbReference type="Proteomes" id="UP000023152"/>
    </source>
</evidence>
<dbReference type="Proteomes" id="UP000023152">
    <property type="component" value="Unassembled WGS sequence"/>
</dbReference>
<dbReference type="InterPro" id="IPR023393">
    <property type="entry name" value="START-like_dom_sf"/>
</dbReference>
<protein>
    <recommendedName>
        <fullName evidence="3">START domain-containing protein</fullName>
    </recommendedName>
</protein>
<dbReference type="AlphaFoldDB" id="X6NSQ2"/>
<dbReference type="OrthoDB" id="17317at2759"/>
<name>X6NSQ2_RETFI</name>
<dbReference type="EMBL" id="ASPP01006718">
    <property type="protein sequence ID" value="ETO28337.1"/>
    <property type="molecule type" value="Genomic_DNA"/>
</dbReference>
<evidence type="ECO:0008006" key="3">
    <source>
        <dbReference type="Google" id="ProtNLM"/>
    </source>
</evidence>
<organism evidence="1 2">
    <name type="scientific">Reticulomyxa filosa</name>
    <dbReference type="NCBI Taxonomy" id="46433"/>
    <lineage>
        <taxon>Eukaryota</taxon>
        <taxon>Sar</taxon>
        <taxon>Rhizaria</taxon>
        <taxon>Retaria</taxon>
        <taxon>Foraminifera</taxon>
        <taxon>Monothalamids</taxon>
        <taxon>Reticulomyxidae</taxon>
        <taxon>Reticulomyxa</taxon>
    </lineage>
</organism>
<dbReference type="SUPFAM" id="SSF55961">
    <property type="entry name" value="Bet v1-like"/>
    <property type="match status" value="1"/>
</dbReference>
<accession>X6NSQ2</accession>
<keyword evidence="2" id="KW-1185">Reference proteome</keyword>
<gene>
    <name evidence="1" type="ORF">RFI_08798</name>
</gene>
<dbReference type="Gene3D" id="3.30.530.20">
    <property type="match status" value="1"/>
</dbReference>